<dbReference type="AlphaFoldDB" id="A0A412QHS8"/>
<keyword evidence="2" id="KW-0540">Nuclease</keyword>
<keyword evidence="2" id="KW-0255">Endonuclease</keyword>
<feature type="domain" description="Type I restriction modification DNA specificity" evidence="1">
    <location>
        <begin position="4"/>
        <end position="163"/>
    </location>
</feature>
<dbReference type="Pfam" id="PF01420">
    <property type="entry name" value="Methylase_S"/>
    <property type="match status" value="2"/>
</dbReference>
<dbReference type="SUPFAM" id="SSF116734">
    <property type="entry name" value="DNA methylase specificity domain"/>
    <property type="match status" value="1"/>
</dbReference>
<reference evidence="2 3" key="1">
    <citation type="submission" date="2018-08" db="EMBL/GenBank/DDBJ databases">
        <title>A genome reference for cultivated species of the human gut microbiota.</title>
        <authorList>
            <person name="Zou Y."/>
            <person name="Xue W."/>
            <person name="Luo G."/>
        </authorList>
    </citation>
    <scope>NUCLEOTIDE SEQUENCE [LARGE SCALE GENOMIC DNA]</scope>
    <source>
        <strain evidence="2 3">AF18-12LB</strain>
    </source>
</reference>
<accession>A0A412QHS8</accession>
<sequence>MIFQSFKIKELFDIHPTKSYNLTNSQLFCNDGKVPVVTNTSENYGRSGFSNLKPTEHDIITFSDTGTKSPESFFFQEGEFIGYAHVQGMYPYSTKWGKKQLIYLTTILRKKTHGLYDYSTKMTREIISNLDIELPIINGTTDQIDFNYMETYIDKITQEQVNKLDTYLRISGLNSFKLTDADRYILSLNKEYKEYKITDIFNIVNTHSILQSQINENSGGTPYLTAAEGNNSVSTYISCDDKWIDEGNCIFIGGKTMTITYQEKDFFSNDSHNLALYLKDNSKRNKYIQCFFITALKKSLGTKYYWGDSISKKKIQNDTVFLPINDKMEIDYDYMKSYIKVIEKIVISDVVKYKDSLNTASDITSD</sequence>
<gene>
    <name evidence="2" type="ORF">DWX03_06330</name>
</gene>
<comment type="caution">
    <text evidence="2">The sequence shown here is derived from an EMBL/GenBank/DDBJ whole genome shotgun (WGS) entry which is preliminary data.</text>
</comment>
<dbReference type="GO" id="GO:0003677">
    <property type="term" value="F:DNA binding"/>
    <property type="evidence" value="ECO:0007669"/>
    <property type="project" value="InterPro"/>
</dbReference>
<organism evidence="2 3">
    <name type="scientific">Coprococcus comes</name>
    <dbReference type="NCBI Taxonomy" id="410072"/>
    <lineage>
        <taxon>Bacteria</taxon>
        <taxon>Bacillati</taxon>
        <taxon>Bacillota</taxon>
        <taxon>Clostridia</taxon>
        <taxon>Lachnospirales</taxon>
        <taxon>Lachnospiraceae</taxon>
        <taxon>Coprococcus</taxon>
    </lineage>
</organism>
<evidence type="ECO:0000259" key="1">
    <source>
        <dbReference type="Pfam" id="PF01420"/>
    </source>
</evidence>
<dbReference type="GO" id="GO:0004519">
    <property type="term" value="F:endonuclease activity"/>
    <property type="evidence" value="ECO:0007669"/>
    <property type="project" value="UniProtKB-KW"/>
</dbReference>
<protein>
    <submittedName>
        <fullName evidence="2">Restriction endonuclease subunit M</fullName>
    </submittedName>
</protein>
<keyword evidence="3" id="KW-1185">Reference proteome</keyword>
<dbReference type="RefSeq" id="WP_117834821.1">
    <property type="nucleotide sequence ID" value="NZ_QRXJ01000007.1"/>
</dbReference>
<evidence type="ECO:0000313" key="2">
    <source>
        <dbReference type="EMBL" id="RGT90489.1"/>
    </source>
</evidence>
<dbReference type="Proteomes" id="UP000283360">
    <property type="component" value="Unassembled WGS sequence"/>
</dbReference>
<keyword evidence="2" id="KW-0378">Hydrolase</keyword>
<feature type="domain" description="Type I restriction modification DNA specificity" evidence="1">
    <location>
        <begin position="189"/>
        <end position="344"/>
    </location>
</feature>
<evidence type="ECO:0000313" key="3">
    <source>
        <dbReference type="Proteomes" id="UP000283360"/>
    </source>
</evidence>
<dbReference type="InterPro" id="IPR000055">
    <property type="entry name" value="Restrct_endonuc_typeI_TRD"/>
</dbReference>
<name>A0A412QHS8_9FIRM</name>
<dbReference type="EMBL" id="QRXJ01000007">
    <property type="protein sequence ID" value="RGT90489.1"/>
    <property type="molecule type" value="Genomic_DNA"/>
</dbReference>
<proteinExistence type="predicted"/>